<dbReference type="SUPFAM" id="SSF82771">
    <property type="entry name" value="GIY-YIG endonuclease"/>
    <property type="match status" value="1"/>
</dbReference>
<dbReference type="Proteomes" id="UP000574769">
    <property type="component" value="Unassembled WGS sequence"/>
</dbReference>
<dbReference type="PROSITE" id="PS50164">
    <property type="entry name" value="GIY_YIG"/>
    <property type="match status" value="1"/>
</dbReference>
<dbReference type="PANTHER" id="PTHR34477">
    <property type="entry name" value="UPF0213 PROTEIN YHBQ"/>
    <property type="match status" value="1"/>
</dbReference>
<dbReference type="InterPro" id="IPR000305">
    <property type="entry name" value="GIY-YIG_endonuc"/>
</dbReference>
<keyword evidence="3" id="KW-0255">Endonuclease</keyword>
<dbReference type="RefSeq" id="WP_184111165.1">
    <property type="nucleotide sequence ID" value="NZ_JACHNY010000001.1"/>
</dbReference>
<proteinExistence type="inferred from homology"/>
<name>A0A7W7AHJ2_9SPHN</name>
<dbReference type="AlphaFoldDB" id="A0A7W7AHJ2"/>
<evidence type="ECO:0000259" key="2">
    <source>
        <dbReference type="PROSITE" id="PS50164"/>
    </source>
</evidence>
<keyword evidence="4" id="KW-1185">Reference proteome</keyword>
<keyword evidence="3" id="KW-0540">Nuclease</keyword>
<organism evidence="3 4">
    <name type="scientific">Sphingomonas abaci</name>
    <dbReference type="NCBI Taxonomy" id="237611"/>
    <lineage>
        <taxon>Bacteria</taxon>
        <taxon>Pseudomonadati</taxon>
        <taxon>Pseudomonadota</taxon>
        <taxon>Alphaproteobacteria</taxon>
        <taxon>Sphingomonadales</taxon>
        <taxon>Sphingomonadaceae</taxon>
        <taxon>Sphingomonas</taxon>
    </lineage>
</organism>
<evidence type="ECO:0000256" key="1">
    <source>
        <dbReference type="ARBA" id="ARBA00007435"/>
    </source>
</evidence>
<protein>
    <submittedName>
        <fullName evidence="3">Putative endonuclease</fullName>
    </submittedName>
</protein>
<dbReference type="Gene3D" id="3.40.1440.10">
    <property type="entry name" value="GIY-YIG endonuclease"/>
    <property type="match status" value="1"/>
</dbReference>
<evidence type="ECO:0000313" key="3">
    <source>
        <dbReference type="EMBL" id="MBB4616379.1"/>
    </source>
</evidence>
<dbReference type="InterPro" id="IPR035901">
    <property type="entry name" value="GIY-YIG_endonuc_sf"/>
</dbReference>
<keyword evidence="3" id="KW-0378">Hydrolase</keyword>
<reference evidence="3 4" key="1">
    <citation type="submission" date="2020-08" db="EMBL/GenBank/DDBJ databases">
        <title>Genomic Encyclopedia of Type Strains, Phase IV (KMG-IV): sequencing the most valuable type-strain genomes for metagenomic binning, comparative biology and taxonomic classification.</title>
        <authorList>
            <person name="Goeker M."/>
        </authorList>
    </citation>
    <scope>NUCLEOTIDE SEQUENCE [LARGE SCALE GENOMIC DNA]</scope>
    <source>
        <strain evidence="3 4">DSM 15867</strain>
    </source>
</reference>
<dbReference type="PANTHER" id="PTHR34477:SF5">
    <property type="entry name" value="BSL5627 PROTEIN"/>
    <property type="match status" value="1"/>
</dbReference>
<dbReference type="InterPro" id="IPR050190">
    <property type="entry name" value="UPF0213_domain"/>
</dbReference>
<accession>A0A7W7AHJ2</accession>
<dbReference type="EMBL" id="JACHNY010000001">
    <property type="protein sequence ID" value="MBB4616379.1"/>
    <property type="molecule type" value="Genomic_DNA"/>
</dbReference>
<feature type="domain" description="GIY-YIG" evidence="2">
    <location>
        <begin position="3"/>
        <end position="79"/>
    </location>
</feature>
<evidence type="ECO:0000313" key="4">
    <source>
        <dbReference type="Proteomes" id="UP000574769"/>
    </source>
</evidence>
<dbReference type="GO" id="GO:0004519">
    <property type="term" value="F:endonuclease activity"/>
    <property type="evidence" value="ECO:0007669"/>
    <property type="project" value="UniProtKB-KW"/>
</dbReference>
<dbReference type="CDD" id="cd10448">
    <property type="entry name" value="GIY-YIG_unchar_3"/>
    <property type="match status" value="1"/>
</dbReference>
<gene>
    <name evidence="3" type="ORF">GGQ96_000485</name>
</gene>
<comment type="caution">
    <text evidence="3">The sequence shown here is derived from an EMBL/GenBank/DDBJ whole genome shotgun (WGS) entry which is preliminary data.</text>
</comment>
<sequence length="98" mass="11677">MEKPGYVYSMASQRNGTIYVGVTSDLVRRVHQQRSAMIDGFTKTHDCKRLVWYEAHDGIEAARQRELQMKKWKRSWKLREIEGFNPDWDDLFDRIVEA</sequence>
<dbReference type="Pfam" id="PF01541">
    <property type="entry name" value="GIY-YIG"/>
    <property type="match status" value="1"/>
</dbReference>
<comment type="similarity">
    <text evidence="1">Belongs to the UPF0213 family.</text>
</comment>